<reference evidence="2" key="1">
    <citation type="submission" date="2019-08" db="EMBL/GenBank/DDBJ databases">
        <authorList>
            <person name="Kucharzyk K."/>
            <person name="Murdoch R.W."/>
            <person name="Higgins S."/>
            <person name="Loffler F."/>
        </authorList>
    </citation>
    <scope>NUCLEOTIDE SEQUENCE</scope>
</reference>
<proteinExistence type="predicted"/>
<evidence type="ECO:0000313" key="2">
    <source>
        <dbReference type="EMBL" id="MPM91739.1"/>
    </source>
</evidence>
<protein>
    <submittedName>
        <fullName evidence="2">Uncharacterized protein</fullName>
    </submittedName>
</protein>
<keyword evidence="1" id="KW-1133">Transmembrane helix</keyword>
<accession>A0A645DR56</accession>
<organism evidence="2">
    <name type="scientific">bioreactor metagenome</name>
    <dbReference type="NCBI Taxonomy" id="1076179"/>
    <lineage>
        <taxon>unclassified sequences</taxon>
        <taxon>metagenomes</taxon>
        <taxon>ecological metagenomes</taxon>
    </lineage>
</organism>
<comment type="caution">
    <text evidence="2">The sequence shown here is derived from an EMBL/GenBank/DDBJ whole genome shotgun (WGS) entry which is preliminary data.</text>
</comment>
<evidence type="ECO:0000256" key="1">
    <source>
        <dbReference type="SAM" id="Phobius"/>
    </source>
</evidence>
<sequence length="82" mass="9548">MKKVYRKLFGKFEPVAPYGGLILMGLGCAVVLLFPEVEWVTEWLLLILILSALAYNIWLAIIIRKHMKIEEEQERVNCEKVE</sequence>
<dbReference type="EMBL" id="VSSQ01038762">
    <property type="protein sequence ID" value="MPM91739.1"/>
    <property type="molecule type" value="Genomic_DNA"/>
</dbReference>
<gene>
    <name evidence="2" type="ORF">SDC9_138873</name>
</gene>
<dbReference type="PROSITE" id="PS51257">
    <property type="entry name" value="PROKAR_LIPOPROTEIN"/>
    <property type="match status" value="1"/>
</dbReference>
<keyword evidence="1" id="KW-0812">Transmembrane</keyword>
<feature type="transmembrane region" description="Helical" evidence="1">
    <location>
        <begin position="12"/>
        <end position="34"/>
    </location>
</feature>
<name>A0A645DR56_9ZZZZ</name>
<dbReference type="AlphaFoldDB" id="A0A645DR56"/>
<feature type="transmembrane region" description="Helical" evidence="1">
    <location>
        <begin position="40"/>
        <end position="63"/>
    </location>
</feature>
<keyword evidence="1" id="KW-0472">Membrane</keyword>